<dbReference type="GO" id="GO:0003677">
    <property type="term" value="F:DNA binding"/>
    <property type="evidence" value="ECO:0007669"/>
    <property type="project" value="UniProtKB-UniRule"/>
</dbReference>
<dbReference type="GO" id="GO:0005524">
    <property type="term" value="F:ATP binding"/>
    <property type="evidence" value="ECO:0007669"/>
    <property type="project" value="UniProtKB-UniRule"/>
</dbReference>
<evidence type="ECO:0000313" key="19">
    <source>
        <dbReference type="EMBL" id="VGO11542.1"/>
    </source>
</evidence>
<keyword evidence="13 17" id="KW-0234">DNA repair</keyword>
<dbReference type="PANTHER" id="PTHR43152">
    <property type="entry name" value="UVRABC SYSTEM PROTEIN A"/>
    <property type="match status" value="1"/>
</dbReference>
<evidence type="ECO:0000256" key="14">
    <source>
        <dbReference type="ARBA" id="ARBA00038000"/>
    </source>
</evidence>
<keyword evidence="12 17" id="KW-0238">DNA-binding</keyword>
<dbReference type="NCBIfam" id="NF001503">
    <property type="entry name" value="PRK00349.1"/>
    <property type="match status" value="1"/>
</dbReference>
<sequence length="939" mass="104763">MAKQWINVAGAREHNLKDVHVKIPRDELTVVTGLSGSGKSSLAFDTIYAEGQRKYVESLSAYARQFLGQMQKPDVDYIEGLSPAVSIEQRTAGSNPRSIVATTTEIYDYLRLLYASIGKAHCYQCGKPVSSQSAEEIVEQLMQLPAKTKLMILAPMVRGRKGEHVEVYEQIRKQGFVRARVDGEVYEIENVPKLKKTFKHTIDAVVDRLAVSDDIRSRMTDSVELALGQAEGLVTALVATGDGGWEERLFSEHNACNDCGISFDKLEARHFSFNSPYGACPTCHGLGTQMVFDEEQVVPDPSLAIESCVHPWRYGGHRMIIYHKKLLQAVAERHGIDPRTPFQELPKKVQKEIFHGTGDEDIEYYMRRRLIKKPFRGVFPMLMERVESNESEAMSHWLRGYMTKRICPECNGSRLRPAVLACTMNGRNIREIITDSVIDSQRFFEALKLTKQETLITKEILKEIRSRLGFMVNVGLDYLTLDRESGTLSGGEAQRIRLATQIGAGLVGVVYVLDEPSIGLHQRDNDRLIHTLQGLRDLGNTVIVVEHDEQTIRTADYVVDLGPAAGRHGGEVVFAGRTDKLMTADTLTAKYLRGELQVEVPEKRTKPFKGWIELKGAEANNLKKVDARFPLGLFTCVTGVSGSGKSTLTDYTLKRALARHFNGSKDAPGKFKSVEGLDFVDKMIVIDQSPIGRTPRSNPATYTGAFTDIRNLFATLPASKMRGYKPGRYSFNVKGGRCERCKGDGILKIEMHFLPDVYVPCEQCNEKRYNRETLEVHYKSRNIADVLDMTINEALEFFEAVPKIQRKMKTLCEVGLGYLKLGQPATTLSGGEAQRVKLSTELSKRSTGQTVYILDEPTTGLHFADVHKLLEVLERLRDEGNTVIVIEHNLDMIKRADHIVDLGPGGGINGGTVVVSGPPEKVAKCAKSYTGQYLKELLD</sequence>
<dbReference type="GO" id="GO:0009380">
    <property type="term" value="C:excinuclease repair complex"/>
    <property type="evidence" value="ECO:0007669"/>
    <property type="project" value="InterPro"/>
</dbReference>
<evidence type="ECO:0000256" key="1">
    <source>
        <dbReference type="ARBA" id="ARBA00004496"/>
    </source>
</evidence>
<keyword evidence="17" id="KW-0742">SOS response</keyword>
<feature type="domain" description="ABC transporter" evidence="18">
    <location>
        <begin position="596"/>
        <end position="929"/>
    </location>
</feature>
<evidence type="ECO:0000256" key="7">
    <source>
        <dbReference type="ARBA" id="ARBA00022769"/>
    </source>
</evidence>
<keyword evidence="9 17" id="KW-0862">Zinc</keyword>
<dbReference type="GO" id="GO:0009432">
    <property type="term" value="P:SOS response"/>
    <property type="evidence" value="ECO:0007669"/>
    <property type="project" value="UniProtKB-UniRule"/>
</dbReference>
<keyword evidence="4 17" id="KW-0677">Repeat</keyword>
<organism evidence="19 20">
    <name type="scientific">Pontiella desulfatans</name>
    <dbReference type="NCBI Taxonomy" id="2750659"/>
    <lineage>
        <taxon>Bacteria</taxon>
        <taxon>Pseudomonadati</taxon>
        <taxon>Kiritimatiellota</taxon>
        <taxon>Kiritimatiellia</taxon>
        <taxon>Kiritimatiellales</taxon>
        <taxon>Pontiellaceae</taxon>
        <taxon>Pontiella</taxon>
    </lineage>
</organism>
<keyword evidence="2 17" id="KW-0963">Cytoplasm</keyword>
<name>A0A6C2TVJ2_PONDE</name>
<evidence type="ECO:0000256" key="8">
    <source>
        <dbReference type="ARBA" id="ARBA00022771"/>
    </source>
</evidence>
<evidence type="ECO:0000256" key="16">
    <source>
        <dbReference type="ARBA" id="ARBA00042156"/>
    </source>
</evidence>
<keyword evidence="3 17" id="KW-0479">Metal-binding</keyword>
<proteinExistence type="inferred from homology"/>
<evidence type="ECO:0000256" key="3">
    <source>
        <dbReference type="ARBA" id="ARBA00022723"/>
    </source>
</evidence>
<evidence type="ECO:0000256" key="4">
    <source>
        <dbReference type="ARBA" id="ARBA00022737"/>
    </source>
</evidence>
<dbReference type="InterPro" id="IPR027417">
    <property type="entry name" value="P-loop_NTPase"/>
</dbReference>
<dbReference type="Gene3D" id="3.30.190.20">
    <property type="match status" value="1"/>
</dbReference>
<comment type="subcellular location">
    <subcellularLocation>
        <location evidence="1 17">Cytoplasm</location>
    </subcellularLocation>
</comment>
<feature type="binding site" evidence="17">
    <location>
        <begin position="639"/>
        <end position="646"/>
    </location>
    <ligand>
        <name>ATP</name>
        <dbReference type="ChEBI" id="CHEBI:30616"/>
    </ligand>
</feature>
<dbReference type="InterPro" id="IPR041552">
    <property type="entry name" value="UvrA_DNA-bd"/>
</dbReference>
<dbReference type="InterPro" id="IPR017871">
    <property type="entry name" value="ABC_transporter-like_CS"/>
</dbReference>
<dbReference type="EMBL" id="CAAHFG010000001">
    <property type="protein sequence ID" value="VGO11542.1"/>
    <property type="molecule type" value="Genomic_DNA"/>
</dbReference>
<keyword evidence="8 17" id="KW-0863">Zinc-finger</keyword>
<evidence type="ECO:0000256" key="10">
    <source>
        <dbReference type="ARBA" id="ARBA00022840"/>
    </source>
</evidence>
<keyword evidence="20" id="KW-1185">Reference proteome</keyword>
<keyword evidence="10 17" id="KW-0067">ATP-binding</keyword>
<evidence type="ECO:0000256" key="6">
    <source>
        <dbReference type="ARBA" id="ARBA00022763"/>
    </source>
</evidence>
<evidence type="ECO:0000256" key="2">
    <source>
        <dbReference type="ARBA" id="ARBA00022490"/>
    </source>
</evidence>
<dbReference type="Proteomes" id="UP000366872">
    <property type="component" value="Unassembled WGS sequence"/>
</dbReference>
<evidence type="ECO:0000313" key="20">
    <source>
        <dbReference type="Proteomes" id="UP000366872"/>
    </source>
</evidence>
<dbReference type="InterPro" id="IPR003439">
    <property type="entry name" value="ABC_transporter-like_ATP-bd"/>
</dbReference>
<evidence type="ECO:0000256" key="12">
    <source>
        <dbReference type="ARBA" id="ARBA00023125"/>
    </source>
</evidence>
<feature type="binding site" evidence="17">
    <location>
        <begin position="33"/>
        <end position="40"/>
    </location>
    <ligand>
        <name>ATP</name>
        <dbReference type="ChEBI" id="CHEBI:30616"/>
    </ligand>
</feature>
<dbReference type="CDD" id="cd03271">
    <property type="entry name" value="ABC_UvrA_II"/>
    <property type="match status" value="1"/>
</dbReference>
<dbReference type="GO" id="GO:0006289">
    <property type="term" value="P:nucleotide-excision repair"/>
    <property type="evidence" value="ECO:0007669"/>
    <property type="project" value="UniProtKB-UniRule"/>
</dbReference>
<evidence type="ECO:0000256" key="9">
    <source>
        <dbReference type="ARBA" id="ARBA00022833"/>
    </source>
</evidence>
<comment type="subunit">
    <text evidence="17">Forms a heterotetramer with UvrB during the search for lesions.</text>
</comment>
<dbReference type="PANTHER" id="PTHR43152:SF3">
    <property type="entry name" value="UVRABC SYSTEM PROTEIN A"/>
    <property type="match status" value="1"/>
</dbReference>
<evidence type="ECO:0000256" key="11">
    <source>
        <dbReference type="ARBA" id="ARBA00022881"/>
    </source>
</evidence>
<evidence type="ECO:0000256" key="17">
    <source>
        <dbReference type="HAMAP-Rule" id="MF_00205"/>
    </source>
</evidence>
<protein>
    <recommendedName>
        <fullName evidence="15 17">UvrABC system protein A</fullName>
        <shortName evidence="17">UvrA protein</shortName>
    </recommendedName>
    <alternativeName>
        <fullName evidence="16 17">Excinuclease ABC subunit A</fullName>
    </alternativeName>
</protein>
<dbReference type="Pfam" id="PF17755">
    <property type="entry name" value="UvrA_DNA-bind"/>
    <property type="match status" value="1"/>
</dbReference>
<dbReference type="RefSeq" id="WP_136077294.1">
    <property type="nucleotide sequence ID" value="NZ_CAAHFG010000001.1"/>
</dbReference>
<keyword evidence="7 17" id="KW-0228">DNA excision</keyword>
<comment type="similarity">
    <text evidence="14 17">Belongs to the ABC transporter superfamily. UvrA family.</text>
</comment>
<dbReference type="AlphaFoldDB" id="A0A6C2TVJ2"/>
<keyword evidence="11 17" id="KW-0267">Excision nuclease</keyword>
<feature type="zinc finger region" description="C4-type" evidence="17">
    <location>
        <begin position="738"/>
        <end position="764"/>
    </location>
</feature>
<accession>A0A6C2TVJ2</accession>
<dbReference type="FunFam" id="3.40.50.300:FF:000272">
    <property type="entry name" value="UvrABC system protein A"/>
    <property type="match status" value="1"/>
</dbReference>
<dbReference type="GO" id="GO:0009381">
    <property type="term" value="F:excinuclease ABC activity"/>
    <property type="evidence" value="ECO:0007669"/>
    <property type="project" value="UniProtKB-UniRule"/>
</dbReference>
<keyword evidence="6 17" id="KW-0227">DNA damage</keyword>
<evidence type="ECO:0000259" key="18">
    <source>
        <dbReference type="PROSITE" id="PS50893"/>
    </source>
</evidence>
<dbReference type="HAMAP" id="MF_00205">
    <property type="entry name" value="UvrA"/>
    <property type="match status" value="1"/>
</dbReference>
<dbReference type="PROSITE" id="PS00211">
    <property type="entry name" value="ABC_TRANSPORTER_1"/>
    <property type="match status" value="2"/>
</dbReference>
<dbReference type="InterPro" id="IPR004602">
    <property type="entry name" value="UvrA"/>
</dbReference>
<dbReference type="Pfam" id="PF17760">
    <property type="entry name" value="UvrA_inter"/>
    <property type="match status" value="1"/>
</dbReference>
<dbReference type="FunFam" id="3.40.50.300:FF:000028">
    <property type="entry name" value="UvrABC system protein A"/>
    <property type="match status" value="1"/>
</dbReference>
<comment type="function">
    <text evidence="17">The UvrABC repair system catalyzes the recognition and processing of DNA lesions. UvrA is an ATPase and a DNA-binding protein. A damage recognition complex composed of 2 UvrA and 2 UvrB subunits scans DNA for abnormalities. When the presence of a lesion has been verified by UvrB, the UvrA molecules dissociate.</text>
</comment>
<dbReference type="GO" id="GO:0005737">
    <property type="term" value="C:cytoplasm"/>
    <property type="evidence" value="ECO:0007669"/>
    <property type="project" value="UniProtKB-SubCell"/>
</dbReference>
<dbReference type="Gene3D" id="3.40.50.300">
    <property type="entry name" value="P-loop containing nucleotide triphosphate hydrolases"/>
    <property type="match status" value="3"/>
</dbReference>
<gene>
    <name evidence="17 19" type="primary">uvrA</name>
    <name evidence="19" type="ORF">PDESU_00086</name>
</gene>
<dbReference type="PROSITE" id="PS50893">
    <property type="entry name" value="ABC_TRANSPORTER_2"/>
    <property type="match status" value="1"/>
</dbReference>
<dbReference type="SUPFAM" id="SSF52540">
    <property type="entry name" value="P-loop containing nucleoside triphosphate hydrolases"/>
    <property type="match status" value="2"/>
</dbReference>
<evidence type="ECO:0000256" key="5">
    <source>
        <dbReference type="ARBA" id="ARBA00022741"/>
    </source>
</evidence>
<dbReference type="GO" id="GO:0008270">
    <property type="term" value="F:zinc ion binding"/>
    <property type="evidence" value="ECO:0007669"/>
    <property type="project" value="UniProtKB-UniRule"/>
</dbReference>
<dbReference type="GO" id="GO:0016887">
    <property type="term" value="F:ATP hydrolysis activity"/>
    <property type="evidence" value="ECO:0007669"/>
    <property type="project" value="InterPro"/>
</dbReference>
<dbReference type="InterPro" id="IPR041102">
    <property type="entry name" value="UvrA_inter"/>
</dbReference>
<evidence type="ECO:0000256" key="15">
    <source>
        <dbReference type="ARBA" id="ARBA00039316"/>
    </source>
</evidence>
<reference evidence="19 20" key="1">
    <citation type="submission" date="2019-04" db="EMBL/GenBank/DDBJ databases">
        <authorList>
            <person name="Van Vliet M D."/>
        </authorList>
    </citation>
    <scope>NUCLEOTIDE SEQUENCE [LARGE SCALE GENOMIC DNA]</scope>
    <source>
        <strain evidence="19 20">F1</strain>
    </source>
</reference>
<keyword evidence="5 17" id="KW-0547">Nucleotide-binding</keyword>
<feature type="zinc finger region" description="C4-type" evidence="17">
    <location>
        <begin position="256"/>
        <end position="283"/>
    </location>
</feature>
<dbReference type="FunFam" id="1.20.1580.10:FF:000002">
    <property type="entry name" value="UvrABC system protein A"/>
    <property type="match status" value="1"/>
</dbReference>
<dbReference type="Gene3D" id="1.20.1580.10">
    <property type="entry name" value="ABC transporter ATPase like domain"/>
    <property type="match status" value="3"/>
</dbReference>
<dbReference type="Gene3D" id="1.10.8.280">
    <property type="entry name" value="ABC transporter ATPase domain-like"/>
    <property type="match status" value="1"/>
</dbReference>
<evidence type="ECO:0000256" key="13">
    <source>
        <dbReference type="ARBA" id="ARBA00023204"/>
    </source>
</evidence>
<dbReference type="NCBIfam" id="TIGR00630">
    <property type="entry name" value="uvra"/>
    <property type="match status" value="1"/>
</dbReference>